<dbReference type="AlphaFoldDB" id="A0A498JAU6"/>
<reference evidence="2 3" key="1">
    <citation type="submission" date="2018-10" db="EMBL/GenBank/DDBJ databases">
        <title>A high-quality apple genome assembly.</title>
        <authorList>
            <person name="Hu J."/>
        </authorList>
    </citation>
    <scope>NUCLEOTIDE SEQUENCE [LARGE SCALE GENOMIC DNA]</scope>
    <source>
        <strain evidence="3">cv. HFTH1</strain>
        <tissue evidence="2">Young leaf</tissue>
    </source>
</reference>
<evidence type="ECO:0000256" key="1">
    <source>
        <dbReference type="SAM" id="MobiDB-lite"/>
    </source>
</evidence>
<evidence type="ECO:0000313" key="2">
    <source>
        <dbReference type="EMBL" id="RXH92939.1"/>
    </source>
</evidence>
<organism evidence="2 3">
    <name type="scientific">Malus domestica</name>
    <name type="common">Apple</name>
    <name type="synonym">Pyrus malus</name>
    <dbReference type="NCBI Taxonomy" id="3750"/>
    <lineage>
        <taxon>Eukaryota</taxon>
        <taxon>Viridiplantae</taxon>
        <taxon>Streptophyta</taxon>
        <taxon>Embryophyta</taxon>
        <taxon>Tracheophyta</taxon>
        <taxon>Spermatophyta</taxon>
        <taxon>Magnoliopsida</taxon>
        <taxon>eudicotyledons</taxon>
        <taxon>Gunneridae</taxon>
        <taxon>Pentapetalae</taxon>
        <taxon>rosids</taxon>
        <taxon>fabids</taxon>
        <taxon>Rosales</taxon>
        <taxon>Rosaceae</taxon>
        <taxon>Amygdaloideae</taxon>
        <taxon>Maleae</taxon>
        <taxon>Malus</taxon>
    </lineage>
</organism>
<name>A0A498JAU6_MALDO</name>
<dbReference type="Proteomes" id="UP000290289">
    <property type="component" value="Chromosome 7"/>
</dbReference>
<keyword evidence="3" id="KW-1185">Reference proteome</keyword>
<comment type="caution">
    <text evidence="2">The sequence shown here is derived from an EMBL/GenBank/DDBJ whole genome shotgun (WGS) entry which is preliminary data.</text>
</comment>
<gene>
    <name evidence="2" type="ORF">DVH24_011963</name>
</gene>
<dbReference type="EMBL" id="RDQH01000333">
    <property type="protein sequence ID" value="RXH92939.1"/>
    <property type="molecule type" value="Genomic_DNA"/>
</dbReference>
<sequence>MHVIFLVVHPRITQPVPDRNRPEGPPNRAITLKTRPESNLPNPVTPPDPALGLRVRQLVPQRTARRVAEPVQGHPRRLHVPLSELKILLQLVQDGASTRVYAEVLERELEVRNVRFDLRLENLLPNQRYEKQHLFGKRQDEWAQRRYVRFQRVARHGHELTRKRNADGPFVVFSLVNTLVVPVVSALVGPDIQGYVFGADDDGVGVGICFEEVLGEVDGDQTGAAAHAAQWLTIMDDSDGVGLNRLQFTMRMSIWFGLIPVFLKSESRAPNMTDSASDRACSMDSCGGLEVIPRGKYVSSPRPDRFEMRVWKLTVSGANAPFSSVIFRNDSTDILRSSSGL</sequence>
<evidence type="ECO:0000313" key="3">
    <source>
        <dbReference type="Proteomes" id="UP000290289"/>
    </source>
</evidence>
<proteinExistence type="predicted"/>
<accession>A0A498JAU6</accession>
<feature type="region of interest" description="Disordered" evidence="1">
    <location>
        <begin position="14"/>
        <end position="47"/>
    </location>
</feature>
<protein>
    <submittedName>
        <fullName evidence="2">Uncharacterized protein</fullName>
    </submittedName>
</protein>